<feature type="compositionally biased region" description="Low complexity" evidence="10">
    <location>
        <begin position="470"/>
        <end position="480"/>
    </location>
</feature>
<evidence type="ECO:0000256" key="4">
    <source>
        <dbReference type="ARBA" id="ARBA00022806"/>
    </source>
</evidence>
<dbReference type="Proteomes" id="UP001165060">
    <property type="component" value="Unassembled WGS sequence"/>
</dbReference>
<protein>
    <recommendedName>
        <fullName evidence="9">ATP-dependent DNA helicase</fullName>
        <ecNumber evidence="9">5.6.2.3</ecNumber>
    </recommendedName>
</protein>
<keyword evidence="5 9" id="KW-0067">ATP-binding</keyword>
<keyword evidence="14" id="KW-1185">Reference proteome</keyword>
<evidence type="ECO:0000256" key="1">
    <source>
        <dbReference type="ARBA" id="ARBA00022741"/>
    </source>
</evidence>
<gene>
    <name evidence="13" type="ORF">TeGR_g8544</name>
</gene>
<keyword evidence="2 9" id="KW-0227">DNA damage</keyword>
<dbReference type="PANTHER" id="PTHR47642">
    <property type="entry name" value="ATP-DEPENDENT DNA HELICASE"/>
    <property type="match status" value="1"/>
</dbReference>
<feature type="region of interest" description="Disordered" evidence="10">
    <location>
        <begin position="395"/>
        <end position="502"/>
    </location>
</feature>
<proteinExistence type="inferred from homology"/>
<dbReference type="InterPro" id="IPR027417">
    <property type="entry name" value="P-loop_NTPase"/>
</dbReference>
<dbReference type="InterPro" id="IPR010285">
    <property type="entry name" value="DNA_helicase_pif1-like_DEAD"/>
</dbReference>
<name>A0ABQ6N647_9STRA</name>
<sequence length="526" mass="56823">MSNEHSKKRWRGCDVLVIDEVSMMEASMLDKLDQIGRRVRGRPNLPFGGIQLVLTGDFFQLPPVNISSGFAFEARCWNQAIQRSVLLEKVYRQNGDPRLIDILSEARIGEMSEKSKQILRDHMANPPTETSIALASSNNLASSTTSSTSSTTASALTSSMNSSVPSFAATSSTAAPQSQATPPPKITFTRLECKNVDVDGENVRQLAKLPGQVYEYKASDFTFTDFHQSLLKHNRAPPLLSLKLGAQVMLLKNTDPERSLVNGARGVVVGFESALDHKKRNDEFTMPRSWAKDTMLPIVVFAPMGAVAAGDEGGVRVVVTPESWENKIEDKGMTIPNLEVGLSGVFEYGQGYVALSRATKMSSLRLRNFDDRSFRAHPKVKLFYNVLDSAQKEWGTGAPKAGGGGGGGGGGATTHASATQPLRQLNVPAGNSFSGSHKRTLSDSGGSAGKKVKVTLAKPGPKPAPKKFLAKPFQQPKKGPAAPPPPPPPPKKTGGGLTEEQKRKIAENKERALEKRRLLLAQQQQT</sequence>
<keyword evidence="6" id="KW-0238">DNA-binding</keyword>
<dbReference type="Pfam" id="PF05970">
    <property type="entry name" value="PIF1"/>
    <property type="match status" value="1"/>
</dbReference>
<evidence type="ECO:0000256" key="6">
    <source>
        <dbReference type="ARBA" id="ARBA00023125"/>
    </source>
</evidence>
<evidence type="ECO:0000259" key="12">
    <source>
        <dbReference type="Pfam" id="PF21530"/>
    </source>
</evidence>
<dbReference type="EC" id="5.6.2.3" evidence="9"/>
<comment type="similarity">
    <text evidence="9">Belongs to the helicase family.</text>
</comment>
<evidence type="ECO:0000313" key="13">
    <source>
        <dbReference type="EMBL" id="GMI41706.1"/>
    </source>
</evidence>
<evidence type="ECO:0000256" key="8">
    <source>
        <dbReference type="ARBA" id="ARBA00023235"/>
    </source>
</evidence>
<feature type="compositionally biased region" description="Low complexity" evidence="10">
    <location>
        <begin position="166"/>
        <end position="180"/>
    </location>
</feature>
<dbReference type="InterPro" id="IPR051055">
    <property type="entry name" value="PIF1_helicase"/>
</dbReference>
<evidence type="ECO:0000256" key="10">
    <source>
        <dbReference type="SAM" id="MobiDB-lite"/>
    </source>
</evidence>
<accession>A0ABQ6N647</accession>
<evidence type="ECO:0000259" key="11">
    <source>
        <dbReference type="Pfam" id="PF05970"/>
    </source>
</evidence>
<feature type="compositionally biased region" description="Gly residues" evidence="10">
    <location>
        <begin position="400"/>
        <end position="412"/>
    </location>
</feature>
<feature type="domain" description="DNA helicase Pif1-like 2B" evidence="12">
    <location>
        <begin position="225"/>
        <end position="271"/>
    </location>
</feature>
<keyword evidence="8" id="KW-0413">Isomerase</keyword>
<dbReference type="Gene3D" id="3.40.50.300">
    <property type="entry name" value="P-loop containing nucleotide triphosphate hydrolases"/>
    <property type="match status" value="1"/>
</dbReference>
<evidence type="ECO:0000256" key="3">
    <source>
        <dbReference type="ARBA" id="ARBA00022801"/>
    </source>
</evidence>
<keyword evidence="7 9" id="KW-0234">DNA repair</keyword>
<keyword evidence="4 9" id="KW-0347">Helicase</keyword>
<dbReference type="PANTHER" id="PTHR47642:SF5">
    <property type="entry name" value="ATP-DEPENDENT DNA HELICASE"/>
    <property type="match status" value="1"/>
</dbReference>
<dbReference type="Pfam" id="PF21530">
    <property type="entry name" value="Pif1_2B_dom"/>
    <property type="match status" value="1"/>
</dbReference>
<comment type="caution">
    <text evidence="13">The sequence shown here is derived from an EMBL/GenBank/DDBJ whole genome shotgun (WGS) entry which is preliminary data.</text>
</comment>
<keyword evidence="3 9" id="KW-0378">Hydrolase</keyword>
<feature type="compositionally biased region" description="Pro residues" evidence="10">
    <location>
        <begin position="481"/>
        <end position="491"/>
    </location>
</feature>
<keyword evidence="1 9" id="KW-0547">Nucleotide-binding</keyword>
<keyword evidence="9" id="KW-0233">DNA recombination</keyword>
<organism evidence="13 14">
    <name type="scientific">Tetraparma gracilis</name>
    <dbReference type="NCBI Taxonomy" id="2962635"/>
    <lineage>
        <taxon>Eukaryota</taxon>
        <taxon>Sar</taxon>
        <taxon>Stramenopiles</taxon>
        <taxon>Ochrophyta</taxon>
        <taxon>Bolidophyceae</taxon>
        <taxon>Parmales</taxon>
        <taxon>Triparmaceae</taxon>
        <taxon>Tetraparma</taxon>
    </lineage>
</organism>
<comment type="catalytic activity">
    <reaction evidence="9">
        <text>ATP + H2O = ADP + phosphate + H(+)</text>
        <dbReference type="Rhea" id="RHEA:13065"/>
        <dbReference type="ChEBI" id="CHEBI:15377"/>
        <dbReference type="ChEBI" id="CHEBI:15378"/>
        <dbReference type="ChEBI" id="CHEBI:30616"/>
        <dbReference type="ChEBI" id="CHEBI:43474"/>
        <dbReference type="ChEBI" id="CHEBI:456216"/>
        <dbReference type="EC" id="5.6.2.3"/>
    </reaction>
</comment>
<feature type="region of interest" description="Disordered" evidence="10">
    <location>
        <begin position="166"/>
        <end position="185"/>
    </location>
</feature>
<reference evidence="13 14" key="1">
    <citation type="journal article" date="2023" name="Commun. Biol.">
        <title>Genome analysis of Parmales, the sister group of diatoms, reveals the evolutionary specialization of diatoms from phago-mixotrophs to photoautotrophs.</title>
        <authorList>
            <person name="Ban H."/>
            <person name="Sato S."/>
            <person name="Yoshikawa S."/>
            <person name="Yamada K."/>
            <person name="Nakamura Y."/>
            <person name="Ichinomiya M."/>
            <person name="Sato N."/>
            <person name="Blanc-Mathieu R."/>
            <person name="Endo H."/>
            <person name="Kuwata A."/>
            <person name="Ogata H."/>
        </authorList>
    </citation>
    <scope>NUCLEOTIDE SEQUENCE [LARGE SCALE GENOMIC DNA]</scope>
</reference>
<dbReference type="EMBL" id="BRYB01001020">
    <property type="protein sequence ID" value="GMI41706.1"/>
    <property type="molecule type" value="Genomic_DNA"/>
</dbReference>
<dbReference type="SUPFAM" id="SSF52540">
    <property type="entry name" value="P-loop containing nucleoside triphosphate hydrolases"/>
    <property type="match status" value="1"/>
</dbReference>
<evidence type="ECO:0000256" key="9">
    <source>
        <dbReference type="RuleBase" id="RU363044"/>
    </source>
</evidence>
<comment type="cofactor">
    <cofactor evidence="9">
        <name>Mg(2+)</name>
        <dbReference type="ChEBI" id="CHEBI:18420"/>
    </cofactor>
</comment>
<feature type="domain" description="DNA helicase Pif1-like DEAD-box helicase" evidence="11">
    <location>
        <begin position="4"/>
        <end position="95"/>
    </location>
</feature>
<evidence type="ECO:0000256" key="2">
    <source>
        <dbReference type="ARBA" id="ARBA00022763"/>
    </source>
</evidence>
<evidence type="ECO:0000256" key="7">
    <source>
        <dbReference type="ARBA" id="ARBA00023204"/>
    </source>
</evidence>
<dbReference type="InterPro" id="IPR049163">
    <property type="entry name" value="Pif1-like_2B_dom"/>
</dbReference>
<evidence type="ECO:0000313" key="14">
    <source>
        <dbReference type="Proteomes" id="UP001165060"/>
    </source>
</evidence>
<evidence type="ECO:0000256" key="5">
    <source>
        <dbReference type="ARBA" id="ARBA00022840"/>
    </source>
</evidence>